<dbReference type="EMBL" id="CAJHJT010000012">
    <property type="protein sequence ID" value="CAD6999486.1"/>
    <property type="molecule type" value="Genomic_DNA"/>
</dbReference>
<feature type="signal peptide" evidence="1">
    <location>
        <begin position="1"/>
        <end position="24"/>
    </location>
</feature>
<name>A0A811UNR8_CERCA</name>
<protein>
    <submittedName>
        <fullName evidence="2">(Mediterranean fruit fly) hypothetical protein</fullName>
    </submittedName>
</protein>
<comment type="caution">
    <text evidence="2">The sequence shown here is derived from an EMBL/GenBank/DDBJ whole genome shotgun (WGS) entry which is preliminary data.</text>
</comment>
<dbReference type="AlphaFoldDB" id="A0A811UNR8"/>
<evidence type="ECO:0000313" key="2">
    <source>
        <dbReference type="EMBL" id="CAD6999486.1"/>
    </source>
</evidence>
<accession>A0A811UNR8</accession>
<feature type="chain" id="PRO_5032931435" evidence="1">
    <location>
        <begin position="25"/>
        <end position="84"/>
    </location>
</feature>
<keyword evidence="3" id="KW-1185">Reference proteome</keyword>
<reference evidence="2" key="1">
    <citation type="submission" date="2020-11" db="EMBL/GenBank/DDBJ databases">
        <authorList>
            <person name="Whitehead M."/>
        </authorList>
    </citation>
    <scope>NUCLEOTIDE SEQUENCE</scope>
    <source>
        <strain evidence="2">EGII</strain>
    </source>
</reference>
<sequence>MTPVLKYIVGLLVFLCFLQAIGMARIPRDNGDAQKLNSELAINLQEFLDDITEKFKTVVAVDSIQKVFDDFGKSLYAKTGSASV</sequence>
<proteinExistence type="predicted"/>
<gene>
    <name evidence="2" type="ORF">CCAP1982_LOCUS8010</name>
</gene>
<dbReference type="Proteomes" id="UP000606786">
    <property type="component" value="Unassembled WGS sequence"/>
</dbReference>
<evidence type="ECO:0000313" key="3">
    <source>
        <dbReference type="Proteomes" id="UP000606786"/>
    </source>
</evidence>
<organism evidence="2 3">
    <name type="scientific">Ceratitis capitata</name>
    <name type="common">Mediterranean fruit fly</name>
    <name type="synonym">Tephritis capitata</name>
    <dbReference type="NCBI Taxonomy" id="7213"/>
    <lineage>
        <taxon>Eukaryota</taxon>
        <taxon>Metazoa</taxon>
        <taxon>Ecdysozoa</taxon>
        <taxon>Arthropoda</taxon>
        <taxon>Hexapoda</taxon>
        <taxon>Insecta</taxon>
        <taxon>Pterygota</taxon>
        <taxon>Neoptera</taxon>
        <taxon>Endopterygota</taxon>
        <taxon>Diptera</taxon>
        <taxon>Brachycera</taxon>
        <taxon>Muscomorpha</taxon>
        <taxon>Tephritoidea</taxon>
        <taxon>Tephritidae</taxon>
        <taxon>Ceratitis</taxon>
        <taxon>Ceratitis</taxon>
    </lineage>
</organism>
<evidence type="ECO:0000256" key="1">
    <source>
        <dbReference type="SAM" id="SignalP"/>
    </source>
</evidence>
<keyword evidence="1" id="KW-0732">Signal</keyword>